<name>A0A1R1YJI6_9FUNG</name>
<evidence type="ECO:0000313" key="2">
    <source>
        <dbReference type="Proteomes" id="UP000187429"/>
    </source>
</evidence>
<dbReference type="EMBL" id="LSSM01001248">
    <property type="protein sequence ID" value="OMJ26965.1"/>
    <property type="molecule type" value="Genomic_DNA"/>
</dbReference>
<gene>
    <name evidence="1" type="ORF">AYI69_g3610</name>
</gene>
<organism evidence="1 2">
    <name type="scientific">Smittium culicis</name>
    <dbReference type="NCBI Taxonomy" id="133412"/>
    <lineage>
        <taxon>Eukaryota</taxon>
        <taxon>Fungi</taxon>
        <taxon>Fungi incertae sedis</taxon>
        <taxon>Zoopagomycota</taxon>
        <taxon>Kickxellomycotina</taxon>
        <taxon>Harpellomycetes</taxon>
        <taxon>Harpellales</taxon>
        <taxon>Legeriomycetaceae</taxon>
        <taxon>Smittium</taxon>
    </lineage>
</organism>
<accession>A0A1R1YJI6</accession>
<keyword evidence="2" id="KW-1185">Reference proteome</keyword>
<sequence>MSYRKMLQPFFQPNRSHLPPSLCAELAAIDPSYLLFARHRSPFARMKGPTYAQLAPLTTRCNCQQQSILAFFWSFLLNTRPTQSLPYTDIPRH</sequence>
<dbReference type="AlphaFoldDB" id="A0A1R1YJI6"/>
<protein>
    <submittedName>
        <fullName evidence="1">Uncharacterized protein</fullName>
    </submittedName>
</protein>
<evidence type="ECO:0000313" key="1">
    <source>
        <dbReference type="EMBL" id="OMJ26965.1"/>
    </source>
</evidence>
<proteinExistence type="predicted"/>
<reference evidence="2" key="1">
    <citation type="submission" date="2017-01" db="EMBL/GenBank/DDBJ databases">
        <authorList>
            <person name="Wang Y."/>
            <person name="White M."/>
            <person name="Kvist S."/>
            <person name="Moncalvo J.-M."/>
        </authorList>
    </citation>
    <scope>NUCLEOTIDE SEQUENCE [LARGE SCALE GENOMIC DNA]</scope>
    <source>
        <strain evidence="2">ID-206-W2</strain>
    </source>
</reference>
<dbReference type="Proteomes" id="UP000187429">
    <property type="component" value="Unassembled WGS sequence"/>
</dbReference>
<comment type="caution">
    <text evidence="1">The sequence shown here is derived from an EMBL/GenBank/DDBJ whole genome shotgun (WGS) entry which is preliminary data.</text>
</comment>